<proteinExistence type="predicted"/>
<protein>
    <recommendedName>
        <fullName evidence="3">Phage tail protein</fullName>
    </recommendedName>
</protein>
<keyword evidence="2" id="KW-1185">Reference proteome</keyword>
<evidence type="ECO:0000313" key="2">
    <source>
        <dbReference type="Proteomes" id="UP001597365"/>
    </source>
</evidence>
<dbReference type="Proteomes" id="UP001597365">
    <property type="component" value="Unassembled WGS sequence"/>
</dbReference>
<sequence>MADDINMPNLVSHLQVNLQNTSGIVADATRQGSSVGAAVGRGMQNTLRDALSGLPEIELDANSSQLDRDLARVRGDLQSLADQRIGVDISIEEALRRMAELEPHLDRLTHEHPNVTVRATVTGALADLQALRQAAQQADDTDVEIDVEVDTEPADRLGATLGRLAGMAGPLRGVAASIGTLGAALGAAVPVAAGLAAAVAQIAPAAGVAVSAQLALRQATAAVQLGMTGVEDAVTAALDPDRAEEFEEALKKLAPEARAFATAVRELAPQFRELQQAVQNTLFTGLAEEMERTATAVMPILKAELTDTAGALNAMASGVASAARGLAKDGTLGQAMGSASAGLHNLSGVPGTVATSLGQIAAAAGPSFERLTAAAGGAAADIGTRLGQAFESGAMQDAIEQAISLIGDLADVAGNVFGIVSEIFGAAEASGGGFLNTLKEITGSIREAFASPEVQAGLQALFRMMAQLAQTAGPLLATALRIIGQIFEQLGPPVETVIEALGDALAPVLDELGPLLVTAAKAVGVLVTALAPLLPPIGRLVAALLPALQPLLNALIVVFQALAPVVGTLAEILERTLTPILDELPGIITPLANLLANNLVTVITILGDLLVALAPSLVSLGQSFARLMVAVAPLIEIFARLMSEALERMVPLITPVIGIIGRLAAMCADDLATAVTQYAVPALRKIVEWMRTAKEKFRPMIDAVDWIVDKVSGAFEWLSDHLVGNSVIPDMINDIVWWFAGLPSRAWNALSSLAGNIAGRVRDAGARMVAAVREKIDDVVSRVRGMPGRAASALGDLGSRLWTSGRALIQGFVDGIKSKIGDVVDAVKDTVNRARDYFPFSPAKKGPFSGRGYTTYSGAALIRGFEEGIASRIPALRAQLNQLATLPQMSIPLDMAMPRAGAMAGVYAGTANQSTTNHFNLYGGDASPDGILRALTWRGLVGRTA</sequence>
<accession>A0ABW4PSL0</accession>
<name>A0ABW4PSL0_9ACTN</name>
<reference evidence="2" key="1">
    <citation type="journal article" date="2019" name="Int. J. Syst. Evol. Microbiol.">
        <title>The Global Catalogue of Microorganisms (GCM) 10K type strain sequencing project: providing services to taxonomists for standard genome sequencing and annotation.</title>
        <authorList>
            <consortium name="The Broad Institute Genomics Platform"/>
            <consortium name="The Broad Institute Genome Sequencing Center for Infectious Disease"/>
            <person name="Wu L."/>
            <person name="Ma J."/>
        </authorList>
    </citation>
    <scope>NUCLEOTIDE SEQUENCE [LARGE SCALE GENOMIC DNA]</scope>
    <source>
        <strain evidence="2">CGMCC 4.7455</strain>
    </source>
</reference>
<dbReference type="InterPro" id="IPR016024">
    <property type="entry name" value="ARM-type_fold"/>
</dbReference>
<organism evidence="1 2">
    <name type="scientific">Streptomyces desertarenae</name>
    <dbReference type="NCBI Taxonomy" id="2666184"/>
    <lineage>
        <taxon>Bacteria</taxon>
        <taxon>Bacillati</taxon>
        <taxon>Actinomycetota</taxon>
        <taxon>Actinomycetes</taxon>
        <taxon>Kitasatosporales</taxon>
        <taxon>Streptomycetaceae</taxon>
        <taxon>Streptomyces</taxon>
    </lineage>
</organism>
<dbReference type="RefSeq" id="WP_380903271.1">
    <property type="nucleotide sequence ID" value="NZ_JBHUFU010000015.1"/>
</dbReference>
<evidence type="ECO:0000313" key="1">
    <source>
        <dbReference type="EMBL" id="MFD1832401.1"/>
    </source>
</evidence>
<dbReference type="SUPFAM" id="SSF48371">
    <property type="entry name" value="ARM repeat"/>
    <property type="match status" value="1"/>
</dbReference>
<comment type="caution">
    <text evidence="1">The sequence shown here is derived from an EMBL/GenBank/DDBJ whole genome shotgun (WGS) entry which is preliminary data.</text>
</comment>
<evidence type="ECO:0008006" key="3">
    <source>
        <dbReference type="Google" id="ProtNLM"/>
    </source>
</evidence>
<dbReference type="EMBL" id="JBHUFU010000015">
    <property type="protein sequence ID" value="MFD1832401.1"/>
    <property type="molecule type" value="Genomic_DNA"/>
</dbReference>
<gene>
    <name evidence="1" type="ORF">ACFSJS_22535</name>
</gene>